<dbReference type="Proteomes" id="UP000035017">
    <property type="component" value="Unassembled WGS sequence"/>
</dbReference>
<evidence type="ECO:0000259" key="1">
    <source>
        <dbReference type="PROSITE" id="PS51708"/>
    </source>
</evidence>
<reference evidence="2 3" key="1">
    <citation type="submission" date="2014-12" db="EMBL/GenBank/DDBJ databases">
        <title>16Stimator: statistical estimation of ribosomal gene copy numbers from draft genome assemblies.</title>
        <authorList>
            <person name="Perisin M.A."/>
            <person name="Vetter M."/>
            <person name="Gilbert J.A."/>
            <person name="Bergelson J."/>
        </authorList>
    </citation>
    <scope>NUCLEOTIDE SEQUENCE [LARGE SCALE GENOMIC DNA]</scope>
    <source>
        <strain evidence="2 3">MEJ076</strain>
    </source>
</reference>
<organism evidence="2 3">
    <name type="scientific">Agrobacterium tumefaciens</name>
    <dbReference type="NCBI Taxonomy" id="358"/>
    <lineage>
        <taxon>Bacteria</taxon>
        <taxon>Pseudomonadati</taxon>
        <taxon>Pseudomonadota</taxon>
        <taxon>Alphaproteobacteria</taxon>
        <taxon>Hyphomicrobiales</taxon>
        <taxon>Rhizobiaceae</taxon>
        <taxon>Rhizobium/Agrobacterium group</taxon>
        <taxon>Agrobacterium</taxon>
        <taxon>Agrobacterium tumefaciens complex</taxon>
    </lineage>
</organism>
<dbReference type="PROSITE" id="PS51708">
    <property type="entry name" value="CHAD"/>
    <property type="match status" value="1"/>
</dbReference>
<dbReference type="Gene3D" id="1.40.20.10">
    <property type="entry name" value="CHAD domain"/>
    <property type="match status" value="1"/>
</dbReference>
<dbReference type="PANTHER" id="PTHR39339:SF1">
    <property type="entry name" value="CHAD DOMAIN-CONTAINING PROTEIN"/>
    <property type="match status" value="1"/>
</dbReference>
<sequence>MSSRIDPSKPLNNEIRRIGTRLIDEAMEALSQQPDGPHAAVHAARKKFKRLRGLYRFVQSAEPKFRSEENRRFGDIARTLSKARDAAALVETVEYLQGFDQSEAERHALTSAHDALTKRRDAMTNEDGDLATRIEAALTECEKGKHSLEQLSLPSGARMTAKLIRKTWSKQRKRALDALNRCHGRHGHDIHDEDFHDLRKSGQVYWMHLALLRKLWPSAMRAKKIEAKHLVDLLGHEHDLSVLKAFVEHEPEQFESENTRAALLETVTHRQQTLRAECLDLADHVFAESAKSESGIIWLLWEQAAR</sequence>
<evidence type="ECO:0000313" key="2">
    <source>
        <dbReference type="EMBL" id="KIQ03099.1"/>
    </source>
</evidence>
<dbReference type="PANTHER" id="PTHR39339">
    <property type="entry name" value="SLR1444 PROTEIN"/>
    <property type="match status" value="1"/>
</dbReference>
<dbReference type="AlphaFoldDB" id="A0A0D0KXG9"/>
<dbReference type="EMBL" id="JXQV01000009">
    <property type="protein sequence ID" value="KIQ03099.1"/>
    <property type="molecule type" value="Genomic_DNA"/>
</dbReference>
<dbReference type="SMART" id="SM00880">
    <property type="entry name" value="CHAD"/>
    <property type="match status" value="1"/>
</dbReference>
<evidence type="ECO:0000313" key="3">
    <source>
        <dbReference type="Proteomes" id="UP000035017"/>
    </source>
</evidence>
<dbReference type="InterPro" id="IPR007899">
    <property type="entry name" value="CHAD_dom"/>
</dbReference>
<dbReference type="OrthoDB" id="9810907at2"/>
<protein>
    <submittedName>
        <fullName evidence="2">Metal-binding protein</fullName>
    </submittedName>
</protein>
<gene>
    <name evidence="2" type="ORF">RU07_11110</name>
</gene>
<dbReference type="Pfam" id="PF05235">
    <property type="entry name" value="CHAD"/>
    <property type="match status" value="1"/>
</dbReference>
<feature type="domain" description="CHAD" evidence="1">
    <location>
        <begin position="8"/>
        <end position="291"/>
    </location>
</feature>
<proteinExistence type="predicted"/>
<accession>A0A0D0KXG9</accession>
<dbReference type="InterPro" id="IPR038186">
    <property type="entry name" value="CHAD_dom_sf"/>
</dbReference>
<comment type="caution">
    <text evidence="2">The sequence shown here is derived from an EMBL/GenBank/DDBJ whole genome shotgun (WGS) entry which is preliminary data.</text>
</comment>
<name>A0A0D0KXG9_AGRTU</name>